<keyword evidence="3" id="KW-1185">Reference proteome</keyword>
<feature type="compositionally biased region" description="Polar residues" evidence="1">
    <location>
        <begin position="450"/>
        <end position="461"/>
    </location>
</feature>
<name>A0A507QJ06_MONPU</name>
<proteinExistence type="predicted"/>
<reference evidence="2 3" key="1">
    <citation type="submission" date="2019-06" db="EMBL/GenBank/DDBJ databases">
        <title>Wine fermentation using esterase from Monascus purpureus.</title>
        <authorList>
            <person name="Geng C."/>
            <person name="Zhang Y."/>
        </authorList>
    </citation>
    <scope>NUCLEOTIDE SEQUENCE [LARGE SCALE GENOMIC DNA]</scope>
    <source>
        <strain evidence="2">HQ1</strain>
    </source>
</reference>
<feature type="compositionally biased region" description="Polar residues" evidence="1">
    <location>
        <begin position="49"/>
        <end position="74"/>
    </location>
</feature>
<organism evidence="2 3">
    <name type="scientific">Monascus purpureus</name>
    <name type="common">Red mold</name>
    <name type="synonym">Monascus anka</name>
    <dbReference type="NCBI Taxonomy" id="5098"/>
    <lineage>
        <taxon>Eukaryota</taxon>
        <taxon>Fungi</taxon>
        <taxon>Dikarya</taxon>
        <taxon>Ascomycota</taxon>
        <taxon>Pezizomycotina</taxon>
        <taxon>Eurotiomycetes</taxon>
        <taxon>Eurotiomycetidae</taxon>
        <taxon>Eurotiales</taxon>
        <taxon>Aspergillaceae</taxon>
        <taxon>Monascus</taxon>
    </lineage>
</organism>
<feature type="region of interest" description="Disordered" evidence="1">
    <location>
        <begin position="379"/>
        <end position="401"/>
    </location>
</feature>
<feature type="region of interest" description="Disordered" evidence="1">
    <location>
        <begin position="49"/>
        <end position="77"/>
    </location>
</feature>
<accession>A0A507QJ06</accession>
<dbReference type="Proteomes" id="UP000319663">
    <property type="component" value="Unassembled WGS sequence"/>
</dbReference>
<protein>
    <submittedName>
        <fullName evidence="2">Uncharacterized protein</fullName>
    </submittedName>
</protein>
<dbReference type="AlphaFoldDB" id="A0A507QJ06"/>
<dbReference type="EMBL" id="VIFY01000350">
    <property type="protein sequence ID" value="TQB67601.1"/>
    <property type="molecule type" value="Genomic_DNA"/>
</dbReference>
<evidence type="ECO:0000313" key="2">
    <source>
        <dbReference type="EMBL" id="TQB67601.1"/>
    </source>
</evidence>
<comment type="caution">
    <text evidence="2">The sequence shown here is derived from an EMBL/GenBank/DDBJ whole genome shotgun (WGS) entry which is preliminary data.</text>
</comment>
<evidence type="ECO:0000256" key="1">
    <source>
        <dbReference type="SAM" id="MobiDB-lite"/>
    </source>
</evidence>
<feature type="region of interest" description="Disordered" evidence="1">
    <location>
        <begin position="208"/>
        <end position="318"/>
    </location>
</feature>
<feature type="region of interest" description="Disordered" evidence="1">
    <location>
        <begin position="435"/>
        <end position="461"/>
    </location>
</feature>
<dbReference type="STRING" id="5098.A0A507QJ06"/>
<gene>
    <name evidence="2" type="ORF">MPDQ_005173</name>
</gene>
<feature type="compositionally biased region" description="Polar residues" evidence="1">
    <location>
        <begin position="218"/>
        <end position="227"/>
    </location>
</feature>
<evidence type="ECO:0000313" key="3">
    <source>
        <dbReference type="Proteomes" id="UP000319663"/>
    </source>
</evidence>
<feature type="region of interest" description="Disordered" evidence="1">
    <location>
        <begin position="20"/>
        <end position="39"/>
    </location>
</feature>
<sequence length="559" mass="60292">MSISLDKINFCYQYPPPKTGTTSRWKPYQVPSASAHSPHRTCLLPSEPGVSTVSAPTRSGAAETTQSLTISPGGSTMGIRNEFDVGIEASTSEPAQIQTSDGDSHKNPHYKTIVLDDISPEQSEEQASLLMQPAMSFDSGLVATEPEISAFSRARTLGSPEESIEVSRISCQSTARSTPSICDDLCARISRPSSIGVLEHMLNLGREPQTENSHTEESTVGDSQGQEAASYRATDAVNKADCMESLRYGPVGPEDQSAVTGERGDSGAAASGPKRSPIRQSCRIPCHPQTNIRESKRIRPVSENSPIREPSRQKTTTTKNTLCRTPYVCERSNKDYESEGYPTLTSKPIGESNERLSKRCGHLPQIETTAGCTSALANDTTREHSNSLQRPPDGSFPSTAGEAQEIFGRGILRIQPHGPRNAYVITFLPDVVQPASMPSTSDMSWEKPPHSTSRGRANQLSAPVADSVPGAQEKLPIDPLILADDGPWEAGDLDQPFSLSDDPNPSETICPYPDPRPFSPMHLASETLSCWGMQKRLKVSAPPTTVAVLRPSTFPPATP</sequence>